<dbReference type="SUPFAM" id="SSF53649">
    <property type="entry name" value="Alkaline phosphatase-like"/>
    <property type="match status" value="1"/>
</dbReference>
<reference evidence="7" key="1">
    <citation type="journal article" date="2019" name="Int. J. Syst. Evol. Microbiol.">
        <title>The Global Catalogue of Microorganisms (GCM) 10K type strain sequencing project: providing services to taxonomists for standard genome sequencing and annotation.</title>
        <authorList>
            <consortium name="The Broad Institute Genomics Platform"/>
            <consortium name="The Broad Institute Genome Sequencing Center for Infectious Disease"/>
            <person name="Wu L."/>
            <person name="Ma J."/>
        </authorList>
    </citation>
    <scope>NUCLEOTIDE SEQUENCE [LARGE SCALE GENOMIC DNA]</scope>
    <source>
        <strain evidence="7">CCUG 57942</strain>
    </source>
</reference>
<keyword evidence="2" id="KW-0378">Hydrolase</keyword>
<dbReference type="EMBL" id="JBHUJB010000073">
    <property type="protein sequence ID" value="MFD2160147.1"/>
    <property type="molecule type" value="Genomic_DNA"/>
</dbReference>
<feature type="region of interest" description="Disordered" evidence="3">
    <location>
        <begin position="450"/>
        <end position="476"/>
    </location>
</feature>
<name>A0ABW4ZF10_9BACT</name>
<comment type="caution">
    <text evidence="6">The sequence shown here is derived from an EMBL/GenBank/DDBJ whole genome shotgun (WGS) entry which is preliminary data.</text>
</comment>
<keyword evidence="7" id="KW-1185">Reference proteome</keyword>
<keyword evidence="4" id="KW-0732">Signal</keyword>
<evidence type="ECO:0000313" key="6">
    <source>
        <dbReference type="EMBL" id="MFD2160147.1"/>
    </source>
</evidence>
<accession>A0ABW4ZF10</accession>
<dbReference type="Gene3D" id="3.40.720.10">
    <property type="entry name" value="Alkaline Phosphatase, subunit A"/>
    <property type="match status" value="1"/>
</dbReference>
<evidence type="ECO:0000256" key="3">
    <source>
        <dbReference type="SAM" id="MobiDB-lite"/>
    </source>
</evidence>
<dbReference type="PANTHER" id="PTHR42693">
    <property type="entry name" value="ARYLSULFATASE FAMILY MEMBER"/>
    <property type="match status" value="1"/>
</dbReference>
<dbReference type="Proteomes" id="UP001597389">
    <property type="component" value="Unassembled WGS sequence"/>
</dbReference>
<feature type="compositionally biased region" description="Basic and acidic residues" evidence="3">
    <location>
        <begin position="450"/>
        <end position="465"/>
    </location>
</feature>
<dbReference type="RefSeq" id="WP_377087070.1">
    <property type="nucleotide sequence ID" value="NZ_JBHSJL010000014.1"/>
</dbReference>
<evidence type="ECO:0000313" key="7">
    <source>
        <dbReference type="Proteomes" id="UP001597389"/>
    </source>
</evidence>
<dbReference type="InterPro" id="IPR000917">
    <property type="entry name" value="Sulfatase_N"/>
</dbReference>
<evidence type="ECO:0000256" key="4">
    <source>
        <dbReference type="SAM" id="SignalP"/>
    </source>
</evidence>
<evidence type="ECO:0000256" key="1">
    <source>
        <dbReference type="ARBA" id="ARBA00008779"/>
    </source>
</evidence>
<organism evidence="6 7">
    <name type="scientific">Rubritalea tangerina</name>
    <dbReference type="NCBI Taxonomy" id="430798"/>
    <lineage>
        <taxon>Bacteria</taxon>
        <taxon>Pseudomonadati</taxon>
        <taxon>Verrucomicrobiota</taxon>
        <taxon>Verrucomicrobiia</taxon>
        <taxon>Verrucomicrobiales</taxon>
        <taxon>Rubritaleaceae</taxon>
        <taxon>Rubritalea</taxon>
    </lineage>
</organism>
<dbReference type="Pfam" id="PF00884">
    <property type="entry name" value="Sulfatase"/>
    <property type="match status" value="1"/>
</dbReference>
<evidence type="ECO:0000259" key="5">
    <source>
        <dbReference type="Pfam" id="PF00884"/>
    </source>
</evidence>
<sequence length="476" mass="52836">MKHIYHIIFGAALAAQSSLAAEQANVVFIMADDLGYRHLSCYGQKRIETPHIDAIARKGMMCTEAYAGATVCGPSRASLMTGLHSGHIPYQINSAVVDLSSDYETLGELFQRAGYETGAFGKWGIGGMGSGQTPNDRGFDYFFGMLDQSHGHTHYPSYLIENNKVVKTKNVTKPNGRTSERPEDRVEHSHTAFTEHALEFIEQNAKRPFFCYLSFTLPHTEIIATDEAVAPFVAKGWPEYVAGTSIHIRQQAPRAHFAGMLKMVDDSVGQVTKKLESLGLDENTVVIFTSDNGGQLKKTWGKAPSEWFSVNGELRGGKEASYEGGLRVPFVVQWPSQIKAGSVSDFPFYFADMMPTFAELTEQSVKNPVDGISVLPTWTGGGEKQGPRNVMFWSHKRGVIDHAVRKGDWKAVKRGNNAVEVYNLKEDVSETKNLAKQKPEMAEAFEEIIREQYTPERPRGQRPSKDSASYPKNLKL</sequence>
<feature type="signal peptide" evidence="4">
    <location>
        <begin position="1"/>
        <end position="20"/>
    </location>
</feature>
<proteinExistence type="inferred from homology"/>
<dbReference type="PANTHER" id="PTHR42693:SF53">
    <property type="entry name" value="ENDO-4-O-SULFATASE"/>
    <property type="match status" value="1"/>
</dbReference>
<evidence type="ECO:0000256" key="2">
    <source>
        <dbReference type="ARBA" id="ARBA00022801"/>
    </source>
</evidence>
<dbReference type="Gene3D" id="3.30.1120.10">
    <property type="match status" value="1"/>
</dbReference>
<dbReference type="CDD" id="cd16145">
    <property type="entry name" value="ARS_like"/>
    <property type="match status" value="1"/>
</dbReference>
<comment type="similarity">
    <text evidence="1">Belongs to the sulfatase family.</text>
</comment>
<feature type="chain" id="PRO_5047383984" evidence="4">
    <location>
        <begin position="21"/>
        <end position="476"/>
    </location>
</feature>
<protein>
    <submittedName>
        <fullName evidence="6">Arylsulfatase</fullName>
    </submittedName>
</protein>
<dbReference type="InterPro" id="IPR050738">
    <property type="entry name" value="Sulfatase"/>
</dbReference>
<feature type="domain" description="Sulfatase N-terminal" evidence="5">
    <location>
        <begin position="25"/>
        <end position="361"/>
    </location>
</feature>
<dbReference type="InterPro" id="IPR017850">
    <property type="entry name" value="Alkaline_phosphatase_core_sf"/>
</dbReference>
<gene>
    <name evidence="6" type="ORF">ACFSW8_14675</name>
</gene>